<dbReference type="Pfam" id="PF14173">
    <property type="entry name" value="ComGG"/>
    <property type="match status" value="1"/>
</dbReference>
<dbReference type="AlphaFoldDB" id="A0A263BVS0"/>
<proteinExistence type="predicted"/>
<reference evidence="3" key="1">
    <citation type="submission" date="2017-08" db="EMBL/GenBank/DDBJ databases">
        <authorList>
            <person name="Huang Z."/>
        </authorList>
    </citation>
    <scope>NUCLEOTIDE SEQUENCE [LARGE SCALE GENOMIC DNA]</scope>
    <source>
        <strain evidence="3">SA5d-4</strain>
    </source>
</reference>
<keyword evidence="1" id="KW-0812">Transmembrane</keyword>
<keyword evidence="3" id="KW-1185">Reference proteome</keyword>
<dbReference type="InterPro" id="IPR020372">
    <property type="entry name" value="Competence_ComGG"/>
</dbReference>
<dbReference type="RefSeq" id="WP_094922550.1">
    <property type="nucleotide sequence ID" value="NZ_NPIA01000002.1"/>
</dbReference>
<feature type="transmembrane region" description="Helical" evidence="1">
    <location>
        <begin position="6"/>
        <end position="25"/>
    </location>
</feature>
<name>A0A263BVS0_9BACI</name>
<keyword evidence="1" id="KW-1133">Transmembrane helix</keyword>
<reference evidence="2 3" key="2">
    <citation type="submission" date="2017-09" db="EMBL/GenBank/DDBJ databases">
        <title>Bacillus patelloidae sp. nov., isolated from the intestinal tract of a marine limpet.</title>
        <authorList>
            <person name="Liu R."/>
            <person name="Dong C."/>
            <person name="Shao Z."/>
        </authorList>
    </citation>
    <scope>NUCLEOTIDE SEQUENCE [LARGE SCALE GENOMIC DNA]</scope>
    <source>
        <strain evidence="2 3">SA5d-4</strain>
    </source>
</reference>
<evidence type="ECO:0000256" key="1">
    <source>
        <dbReference type="SAM" id="Phobius"/>
    </source>
</evidence>
<evidence type="ECO:0008006" key="4">
    <source>
        <dbReference type="Google" id="ProtNLM"/>
    </source>
</evidence>
<dbReference type="EMBL" id="NPIA01000002">
    <property type="protein sequence ID" value="OZM57658.1"/>
    <property type="molecule type" value="Genomic_DNA"/>
</dbReference>
<evidence type="ECO:0000313" key="3">
    <source>
        <dbReference type="Proteomes" id="UP000217083"/>
    </source>
</evidence>
<evidence type="ECO:0000313" key="2">
    <source>
        <dbReference type="EMBL" id="OZM57658.1"/>
    </source>
</evidence>
<sequence length="150" mass="17246">MRNEHGFITPFALAIVLIFTVYCSYQLQLLKSEQLFLNEMEKMIVLETLMQRGIVDIISEINTRPSQSFSGTFTYEDGQVNYNISFENESMYVVTMSVAIVSGTVRNATFHYDNIQKTVIEWQEANVSESIVSYGIYGSRKNYCWSVDKS</sequence>
<keyword evidence="1" id="KW-0472">Membrane</keyword>
<organism evidence="2 3">
    <name type="scientific">Lottiidibacillus patelloidae</name>
    <dbReference type="NCBI Taxonomy" id="2670334"/>
    <lineage>
        <taxon>Bacteria</taxon>
        <taxon>Bacillati</taxon>
        <taxon>Bacillota</taxon>
        <taxon>Bacilli</taxon>
        <taxon>Bacillales</taxon>
        <taxon>Bacillaceae</taxon>
        <taxon>Lottiidibacillus</taxon>
    </lineage>
</organism>
<protein>
    <recommendedName>
        <fullName evidence="4">Competence protein ComGG</fullName>
    </recommendedName>
</protein>
<gene>
    <name evidence="2" type="ORF">CIB95_04615</name>
</gene>
<dbReference type="Proteomes" id="UP000217083">
    <property type="component" value="Unassembled WGS sequence"/>
</dbReference>
<comment type="caution">
    <text evidence="2">The sequence shown here is derived from an EMBL/GenBank/DDBJ whole genome shotgun (WGS) entry which is preliminary data.</text>
</comment>
<accession>A0A263BVS0</accession>